<dbReference type="PANTHER" id="PTHR43658:SF8">
    <property type="entry name" value="17-BETA-HYDROXYSTEROID DEHYDROGENASE 14-RELATED"/>
    <property type="match status" value="1"/>
</dbReference>
<dbReference type="Proteomes" id="UP000244384">
    <property type="component" value="Chromosome"/>
</dbReference>
<dbReference type="EMBL" id="CP026952">
    <property type="protein sequence ID" value="AWB91250.1"/>
    <property type="molecule type" value="Genomic_DNA"/>
</dbReference>
<dbReference type="InterPro" id="IPR020904">
    <property type="entry name" value="Sc_DH/Rdtase_CS"/>
</dbReference>
<dbReference type="AlphaFoldDB" id="A0A2S0WJ37"/>
<name>A0A2S0WJ37_9ACTN</name>
<feature type="domain" description="Ketoreductase" evidence="4">
    <location>
        <begin position="6"/>
        <end position="197"/>
    </location>
</feature>
<proteinExistence type="inferred from homology"/>
<dbReference type="GO" id="GO:0016491">
    <property type="term" value="F:oxidoreductase activity"/>
    <property type="evidence" value="ECO:0007669"/>
    <property type="project" value="UniProtKB-KW"/>
</dbReference>
<evidence type="ECO:0000256" key="1">
    <source>
        <dbReference type="ARBA" id="ARBA00006484"/>
    </source>
</evidence>
<keyword evidence="6" id="KW-1185">Reference proteome</keyword>
<evidence type="ECO:0000256" key="3">
    <source>
        <dbReference type="RuleBase" id="RU000363"/>
    </source>
</evidence>
<dbReference type="PRINTS" id="PR00080">
    <property type="entry name" value="SDRFAMILY"/>
</dbReference>
<keyword evidence="2" id="KW-0560">Oxidoreductase</keyword>
<dbReference type="SUPFAM" id="SSF51735">
    <property type="entry name" value="NAD(P)-binding Rossmann-fold domains"/>
    <property type="match status" value="1"/>
</dbReference>
<dbReference type="InterPro" id="IPR002347">
    <property type="entry name" value="SDR_fam"/>
</dbReference>
<evidence type="ECO:0000313" key="6">
    <source>
        <dbReference type="Proteomes" id="UP000244384"/>
    </source>
</evidence>
<dbReference type="KEGG" id="aez:C3E78_02890"/>
<dbReference type="Pfam" id="PF00106">
    <property type="entry name" value="adh_short"/>
    <property type="match status" value="1"/>
</dbReference>
<organism evidence="5 6">
    <name type="scientific">Aeromicrobium chenweiae</name>
    <dbReference type="NCBI Taxonomy" id="2079793"/>
    <lineage>
        <taxon>Bacteria</taxon>
        <taxon>Bacillati</taxon>
        <taxon>Actinomycetota</taxon>
        <taxon>Actinomycetes</taxon>
        <taxon>Propionibacteriales</taxon>
        <taxon>Nocardioidaceae</taxon>
        <taxon>Aeromicrobium</taxon>
    </lineage>
</organism>
<protein>
    <submittedName>
        <fullName evidence="5">3-hydroxyacyl-CoA dehydrogenase</fullName>
    </submittedName>
</protein>
<evidence type="ECO:0000259" key="4">
    <source>
        <dbReference type="SMART" id="SM00822"/>
    </source>
</evidence>
<evidence type="ECO:0000256" key="2">
    <source>
        <dbReference type="ARBA" id="ARBA00023002"/>
    </source>
</evidence>
<dbReference type="PRINTS" id="PR00081">
    <property type="entry name" value="GDHRDH"/>
</dbReference>
<sequence>MQVQGSVGLVTGGGGGLGAGVVRMLLENGGKAVVLDLDRSPAADLAAELGDDVLFIPTDVSDADQVAAAVAQAVETFGRIDLCVNAAGISPAHRVVDRKGTMFPLDTFRTTLDINLTGAFDVIRHVAKAMSEQDAGADGERGLIVNVASAAGLEGQTGQAAYTASKGAILALTLQLARDLSVWGIRVMSVAPGIMDTPMLAGVDEARRAALVDLHVFPKRLGTPADFAAVVKTFMEVTLLNGEYVRLDAATRL</sequence>
<accession>A0A2S0WJ37</accession>
<reference evidence="6" key="1">
    <citation type="submission" date="2018-01" db="EMBL/GenBank/DDBJ databases">
        <authorList>
            <person name="Li J."/>
        </authorList>
    </citation>
    <scope>NUCLEOTIDE SEQUENCE [LARGE SCALE GENOMIC DNA]</scope>
    <source>
        <strain evidence="6">592</strain>
    </source>
</reference>
<dbReference type="PANTHER" id="PTHR43658">
    <property type="entry name" value="SHORT-CHAIN DEHYDROGENASE/REDUCTASE"/>
    <property type="match status" value="1"/>
</dbReference>
<dbReference type="PROSITE" id="PS00061">
    <property type="entry name" value="ADH_SHORT"/>
    <property type="match status" value="1"/>
</dbReference>
<dbReference type="RefSeq" id="WP_108576896.1">
    <property type="nucleotide sequence ID" value="NZ_CP026952.1"/>
</dbReference>
<dbReference type="SMART" id="SM00822">
    <property type="entry name" value="PKS_KR"/>
    <property type="match status" value="1"/>
</dbReference>
<comment type="similarity">
    <text evidence="1 3">Belongs to the short-chain dehydrogenases/reductases (SDR) family.</text>
</comment>
<evidence type="ECO:0000313" key="5">
    <source>
        <dbReference type="EMBL" id="AWB91250.1"/>
    </source>
</evidence>
<dbReference type="InterPro" id="IPR036291">
    <property type="entry name" value="NAD(P)-bd_dom_sf"/>
</dbReference>
<dbReference type="InterPro" id="IPR057326">
    <property type="entry name" value="KR_dom"/>
</dbReference>
<gene>
    <name evidence="5" type="ORF">C3E78_02890</name>
</gene>
<dbReference type="Gene3D" id="3.40.50.720">
    <property type="entry name" value="NAD(P)-binding Rossmann-like Domain"/>
    <property type="match status" value="1"/>
</dbReference>
<dbReference type="OrthoDB" id="7064009at2"/>
<accession>A0A5F2EQF8</accession>